<dbReference type="Gene3D" id="3.40.50.12370">
    <property type="match status" value="1"/>
</dbReference>
<proteinExistence type="predicted"/>
<dbReference type="OrthoDB" id="9783404at2"/>
<dbReference type="Pfam" id="PF00999">
    <property type="entry name" value="Na_H_Exchanger"/>
    <property type="match status" value="1"/>
</dbReference>
<dbReference type="eggNOG" id="COG0475">
    <property type="taxonomic scope" value="Bacteria"/>
</dbReference>
<feature type="transmembrane region" description="Helical" evidence="5">
    <location>
        <begin position="285"/>
        <end position="315"/>
    </location>
</feature>
<dbReference type="eggNOG" id="COG0589">
    <property type="taxonomic scope" value="Bacteria"/>
</dbReference>
<feature type="transmembrane region" description="Helical" evidence="5">
    <location>
        <begin position="57"/>
        <end position="74"/>
    </location>
</feature>
<accession>M1P219</accession>
<feature type="transmembrane region" description="Helical" evidence="5">
    <location>
        <begin position="159"/>
        <end position="181"/>
    </location>
</feature>
<comment type="subcellular location">
    <subcellularLocation>
        <location evidence="1">Membrane</location>
        <topology evidence="1">Multi-pass membrane protein</topology>
    </subcellularLocation>
</comment>
<feature type="transmembrane region" description="Helical" evidence="5">
    <location>
        <begin position="234"/>
        <end position="265"/>
    </location>
</feature>
<feature type="domain" description="Cation/H+ exchanger transmembrane" evidence="7">
    <location>
        <begin position="11"/>
        <end position="393"/>
    </location>
</feature>
<evidence type="ECO:0000313" key="8">
    <source>
        <dbReference type="EMBL" id="AGF77513.1"/>
    </source>
</evidence>
<dbReference type="InterPro" id="IPR038770">
    <property type="entry name" value="Na+/solute_symporter_sf"/>
</dbReference>
<dbReference type="HOGENOM" id="CLU_388689_0_0_7"/>
<dbReference type="InterPro" id="IPR006016">
    <property type="entry name" value="UspA"/>
</dbReference>
<feature type="transmembrane region" description="Helical" evidence="5">
    <location>
        <begin position="336"/>
        <end position="359"/>
    </location>
</feature>
<dbReference type="STRING" id="1167006.UWK_00939"/>
<evidence type="ECO:0000313" key="9">
    <source>
        <dbReference type="Proteomes" id="UP000011721"/>
    </source>
</evidence>
<evidence type="ECO:0000256" key="2">
    <source>
        <dbReference type="ARBA" id="ARBA00022692"/>
    </source>
</evidence>
<evidence type="ECO:0000259" key="7">
    <source>
        <dbReference type="Pfam" id="PF00999"/>
    </source>
</evidence>
<reference evidence="9" key="1">
    <citation type="journal article" date="2013" name="Stand. Genomic Sci.">
        <title>Complete genome sequence of Desulfocapsa sulfexigens, a marine deltaproteobacterium specialized in disproportionating inorganic sulfur compounds.</title>
        <authorList>
            <person name="Finster K.W."/>
            <person name="Kjeldsen K.U."/>
            <person name="Kube M."/>
            <person name="Reinhardt R."/>
            <person name="Mussmann M."/>
            <person name="Amann R."/>
            <person name="Schreiber L."/>
        </authorList>
    </citation>
    <scope>NUCLEOTIDE SEQUENCE [LARGE SCALE GENOMIC DNA]</scope>
    <source>
        <strain evidence="9">DSM 10523 / SB164P1</strain>
    </source>
</reference>
<dbReference type="Pfam" id="PF00582">
    <property type="entry name" value="Usp"/>
    <property type="match status" value="1"/>
</dbReference>
<dbReference type="PANTHER" id="PTHR43021:SF2">
    <property type="entry name" value="CATION_H+ EXCHANGER DOMAIN-CONTAINING PROTEIN"/>
    <property type="match status" value="1"/>
</dbReference>
<dbReference type="RefSeq" id="WP_015403209.1">
    <property type="nucleotide sequence ID" value="NC_020304.1"/>
</dbReference>
<sequence length="707" mass="76862">MITTGIAILLAIGLIAAKICQRIHLPSVTGYIIAGLLLGPTGINLISEQSIGHNLDHFTNIALMLIAFGIGEHIEIKNLKKHARSLLFIALFETSCTLVVVTSAIFGVITLTGLHIDGWQLKENLALSILLGAVSVATAPAATLLVIRELKAKGPLTSTLMAIVAIDNGLAIILFGFAVSLTHQIIGQSEIPLIFAIGNGFLEIFLSLLLGWVTGFCLETVLRRLKKDGEMLTAGLAILLLCSQFAVFMNLSALLAGMVAGFTLVNKAERDVRVFRVLNSFEPPIYVLFFTLAGTHLDIKTLGSVGILGIVYFLARITGKISGVQLGSRFGNTPDVVRKHLGFTLVPQAGVAIGLIFLISADPSLAFYSSVITPVVLTGVFLSELIGPLSAKFAVIGAKEATLPDHEDHEEPQCLGFTEKECDQFMRSEAGIKILPWTWQKLQPAATTESVVVFGATRRHTVNGIARIATIFAHYHKALPMAVLVRGADKPPVPANYFQTEREEVKSMGYNLLTEVVPDREIASGLVAAVEYNNAKAVVLSYPLHDETSDFPKILETVAENVSCPVVVVQFYGILHTEKILVPVTDMDDLAEVYPVVAALDTVGEHQIQLLYLISSDTDQDDINAHTERVYHWLKEQPKRVHLSVKAVPTDSRVECIQQEAEKHDIVVMGAIRAQGVRKFFFGSLADSLAKKLKKPFIVVYDAKKDQ</sequence>
<dbReference type="GO" id="GO:1902600">
    <property type="term" value="P:proton transmembrane transport"/>
    <property type="evidence" value="ECO:0007669"/>
    <property type="project" value="InterPro"/>
</dbReference>
<protein>
    <submittedName>
        <fullName evidence="8">Kef-type K+ transport system, membrane component</fullName>
    </submittedName>
</protein>
<dbReference type="CDD" id="cd00293">
    <property type="entry name" value="USP-like"/>
    <property type="match status" value="1"/>
</dbReference>
<feature type="domain" description="UspA" evidence="6">
    <location>
        <begin position="579"/>
        <end position="700"/>
    </location>
</feature>
<gene>
    <name evidence="8" type="ordered locus">UWK_00939</name>
</gene>
<organism evidence="8 9">
    <name type="scientific">Desulfocapsa sulfexigens (strain DSM 10523 / SB164P1)</name>
    <dbReference type="NCBI Taxonomy" id="1167006"/>
    <lineage>
        <taxon>Bacteria</taxon>
        <taxon>Pseudomonadati</taxon>
        <taxon>Thermodesulfobacteriota</taxon>
        <taxon>Desulfobulbia</taxon>
        <taxon>Desulfobulbales</taxon>
        <taxon>Desulfocapsaceae</taxon>
        <taxon>Desulfocapsa</taxon>
    </lineage>
</organism>
<dbReference type="AlphaFoldDB" id="M1P219"/>
<dbReference type="PANTHER" id="PTHR43021">
    <property type="entry name" value="NA(+)/H(+) ANTIPORTER-RELATED"/>
    <property type="match status" value="1"/>
</dbReference>
<keyword evidence="4 5" id="KW-0472">Membrane</keyword>
<keyword evidence="2 5" id="KW-0812">Transmembrane</keyword>
<feature type="transmembrane region" description="Helical" evidence="5">
    <location>
        <begin position="86"/>
        <end position="113"/>
    </location>
</feature>
<feature type="transmembrane region" description="Helical" evidence="5">
    <location>
        <begin position="193"/>
        <end position="222"/>
    </location>
</feature>
<dbReference type="InterPro" id="IPR006153">
    <property type="entry name" value="Cation/H_exchanger_TM"/>
</dbReference>
<dbReference type="GO" id="GO:0015297">
    <property type="term" value="F:antiporter activity"/>
    <property type="evidence" value="ECO:0007669"/>
    <property type="project" value="InterPro"/>
</dbReference>
<dbReference type="GO" id="GO:0016020">
    <property type="term" value="C:membrane"/>
    <property type="evidence" value="ECO:0007669"/>
    <property type="project" value="UniProtKB-SubCell"/>
</dbReference>
<dbReference type="SUPFAM" id="SSF52402">
    <property type="entry name" value="Adenine nucleotide alpha hydrolases-like"/>
    <property type="match status" value="1"/>
</dbReference>
<keyword evidence="9" id="KW-1185">Reference proteome</keyword>
<name>M1P219_DESSD</name>
<evidence type="ECO:0000256" key="5">
    <source>
        <dbReference type="SAM" id="Phobius"/>
    </source>
</evidence>
<feature type="transmembrane region" description="Helical" evidence="5">
    <location>
        <begin position="125"/>
        <end position="147"/>
    </location>
</feature>
<keyword evidence="3 5" id="KW-1133">Transmembrane helix</keyword>
<evidence type="ECO:0000256" key="1">
    <source>
        <dbReference type="ARBA" id="ARBA00004141"/>
    </source>
</evidence>
<dbReference type="Proteomes" id="UP000011721">
    <property type="component" value="Chromosome"/>
</dbReference>
<evidence type="ECO:0000256" key="3">
    <source>
        <dbReference type="ARBA" id="ARBA00022989"/>
    </source>
</evidence>
<evidence type="ECO:0000259" key="6">
    <source>
        <dbReference type="Pfam" id="PF00582"/>
    </source>
</evidence>
<dbReference type="KEGG" id="dsf:UWK_00939"/>
<feature type="transmembrane region" description="Helical" evidence="5">
    <location>
        <begin position="365"/>
        <end position="386"/>
    </location>
</feature>
<dbReference type="Gene3D" id="1.20.1530.20">
    <property type="match status" value="1"/>
</dbReference>
<dbReference type="EMBL" id="CP003985">
    <property type="protein sequence ID" value="AGF77513.1"/>
    <property type="molecule type" value="Genomic_DNA"/>
</dbReference>
<evidence type="ECO:0000256" key="4">
    <source>
        <dbReference type="ARBA" id="ARBA00023136"/>
    </source>
</evidence>